<evidence type="ECO:0000313" key="3">
    <source>
        <dbReference type="EMBL" id="KMS74371.1"/>
    </source>
</evidence>
<dbReference type="RefSeq" id="WP_048581487.1">
    <property type="nucleotide sequence ID" value="NZ_LFNT01000013.1"/>
</dbReference>
<accession>A0A0J7ZE31</accession>
<dbReference type="AlphaFoldDB" id="A0A0J7ZE31"/>
<feature type="transmembrane region" description="Helical" evidence="2">
    <location>
        <begin position="31"/>
        <end position="49"/>
    </location>
</feature>
<evidence type="ECO:0000313" key="4">
    <source>
        <dbReference type="Proteomes" id="UP000037432"/>
    </source>
</evidence>
<keyword evidence="2" id="KW-0472">Membrane</keyword>
<gene>
    <name evidence="3" type="ORF">ACM01_13800</name>
</gene>
<keyword evidence="2" id="KW-1133">Transmembrane helix</keyword>
<proteinExistence type="predicted"/>
<organism evidence="3 4">
    <name type="scientific">Streptomyces viridochromogenes</name>
    <dbReference type="NCBI Taxonomy" id="1938"/>
    <lineage>
        <taxon>Bacteria</taxon>
        <taxon>Bacillati</taxon>
        <taxon>Actinomycetota</taxon>
        <taxon>Actinomycetes</taxon>
        <taxon>Kitasatosporales</taxon>
        <taxon>Streptomycetaceae</taxon>
        <taxon>Streptomyces</taxon>
    </lineage>
</organism>
<protein>
    <submittedName>
        <fullName evidence="3">Uncharacterized protein</fullName>
    </submittedName>
</protein>
<comment type="caution">
    <text evidence="3">The sequence shown here is derived from an EMBL/GenBank/DDBJ whole genome shotgun (WGS) entry which is preliminary data.</text>
</comment>
<evidence type="ECO:0000256" key="2">
    <source>
        <dbReference type="SAM" id="Phobius"/>
    </source>
</evidence>
<dbReference type="PATRIC" id="fig|1938.3.peg.3977"/>
<evidence type="ECO:0000256" key="1">
    <source>
        <dbReference type="SAM" id="MobiDB-lite"/>
    </source>
</evidence>
<dbReference type="Proteomes" id="UP000037432">
    <property type="component" value="Unassembled WGS sequence"/>
</dbReference>
<keyword evidence="2" id="KW-0812">Transmembrane</keyword>
<feature type="region of interest" description="Disordered" evidence="1">
    <location>
        <begin position="1"/>
        <end position="26"/>
    </location>
</feature>
<dbReference type="EMBL" id="LFNT01000013">
    <property type="protein sequence ID" value="KMS74371.1"/>
    <property type="molecule type" value="Genomic_DNA"/>
</dbReference>
<name>A0A0J7ZE31_STRVR</name>
<dbReference type="OrthoDB" id="4321664at2"/>
<sequence>MDEIEEPNSPATPPAVHTPGPVPEAPTRDRVLDLAALLILITLATGVFMLAGPEAFTAVTSVGLGLFAAWRGRPPRP</sequence>
<reference evidence="3 4" key="1">
    <citation type="submission" date="2015-06" db="EMBL/GenBank/DDBJ databases">
        <authorList>
            <person name="Ju K.-S."/>
            <person name="Doroghazi J.R."/>
            <person name="Metcalf W.W."/>
        </authorList>
    </citation>
    <scope>NUCLEOTIDE SEQUENCE [LARGE SCALE GENOMIC DNA]</scope>
    <source>
        <strain evidence="3 4">NRRL 3414</strain>
    </source>
</reference>